<evidence type="ECO:0000256" key="3">
    <source>
        <dbReference type="ARBA" id="ARBA00022679"/>
    </source>
</evidence>
<dbReference type="PROSITE" id="PS51764">
    <property type="entry name" value="GH26"/>
    <property type="match status" value="1"/>
</dbReference>
<evidence type="ECO:0000256" key="5">
    <source>
        <dbReference type="ARBA" id="ARBA00022801"/>
    </source>
</evidence>
<evidence type="ECO:0000256" key="1">
    <source>
        <dbReference type="ARBA" id="ARBA00004141"/>
    </source>
</evidence>
<accession>A0A7G7G5A7</accession>
<keyword evidence="5 9" id="KW-0378">Hydrolase</keyword>
<comment type="similarity">
    <text evidence="9">Belongs to the glycosyl hydrolase 26 family.</text>
</comment>
<dbReference type="GO" id="GO:0004553">
    <property type="term" value="F:hydrolase activity, hydrolyzing O-glycosyl compounds"/>
    <property type="evidence" value="ECO:0007669"/>
    <property type="project" value="InterPro"/>
</dbReference>
<feature type="transmembrane region" description="Helical" evidence="10">
    <location>
        <begin position="408"/>
        <end position="431"/>
    </location>
</feature>
<keyword evidence="7 10" id="KW-0472">Membrane</keyword>
<dbReference type="RefSeq" id="WP_185273121.1">
    <property type="nucleotide sequence ID" value="NZ_CP055156.1"/>
</dbReference>
<evidence type="ECO:0000256" key="10">
    <source>
        <dbReference type="SAM" id="Phobius"/>
    </source>
</evidence>
<feature type="transmembrane region" description="Helical" evidence="10">
    <location>
        <begin position="484"/>
        <end position="506"/>
    </location>
</feature>
<keyword evidence="4 10" id="KW-0812">Transmembrane</keyword>
<dbReference type="InterPro" id="IPR022790">
    <property type="entry name" value="GH26_dom"/>
</dbReference>
<dbReference type="KEGG" id="aswu:HUW51_06200"/>
<comment type="subcellular location">
    <subcellularLocation>
        <location evidence="1">Membrane</location>
        <topology evidence="1">Multi-pass membrane protein</topology>
    </subcellularLocation>
</comment>
<dbReference type="Gene3D" id="3.20.20.80">
    <property type="entry name" value="Glycosidases"/>
    <property type="match status" value="2"/>
</dbReference>
<dbReference type="InterPro" id="IPR050321">
    <property type="entry name" value="Glycosyltr_2/OpgH_subfam"/>
</dbReference>
<dbReference type="InterPro" id="IPR006103">
    <property type="entry name" value="Glyco_hydro_2_cat"/>
</dbReference>
<dbReference type="Gene3D" id="3.90.550.10">
    <property type="entry name" value="Spore Coat Polysaccharide Biosynthesis Protein SpsA, Chain A"/>
    <property type="match status" value="1"/>
</dbReference>
<sequence>MIKNKEQSSGGVEAIHVVCMKTPAKRELFILKILIGGGLISLAVFAAWLVKSEQIGYFPLYLLLVLSLGYKMVRVLHEWYHYWGMKTTPLPKSTRTWTVDMLTTAVPGEPFDMIERTLKAMKAVRYPHTTYLCDEGNDPALIKLCQELDVVHVTRTVKVNAKAGNINNALQQATGELCVIMDPDHIPVPSYLDEVVAYFEDPEVGYVQMVQAYYNAEDSFFARGAAQQTYLFYGPMMMGMNGYGTVQAIGANCTFRRAALDSIGGHAPGLSEDMHTAMQLHAKGWKSVYTPKILTRGLVPNTLASYFKQQIKWSRGTFDLLVHVYPRLFRNFTWRQKLHYLLLPLHYAFGLIVLLDIFIPAASLIMGETPLYIEWYQFFWVLLPYLGFITLIRQYAQRWLLEDHEKGFHVSGGILLFASWWVFSLGLIYTILNIKVPYIATLKNDEDRNNWSLSMPNIIVCGLNLGALWYGLSRDWSPYSWMMGTYVGLNSLLLLIVIVAAQPVLIKKLKNWLQPFSITHLLYWPIKLVRQVILPDTYRLLRKGAPALAILLFLACNSFILMDYNPSKDIEVLYGPQTKATGGFYTGMYLPTGQEETALVAADNFQKQLGTNLNILSVNQSWAPESSDGLPVALFEHIAQRGAIPLITWNPLEVKRTEKTAKTKENILEAIAAGKYDAYIQAYARSIQRYNHPVFIQFAPEADNTEKYPAQPVPITPEVFKAAYQHVVATFANTGVNNVSWIWHPAEPQNIEAYYPGENYVDWVGISCLNYGKAAKDGKWRTFEELYRPFRNDMLKLNKPVMLTEFGSTNYGGNGQEWLEYYLPLIPNYYREIRSLVFYTNNPGQSWPTAWRPANYSAEIDWTIKNPNQIAKFYRRIKQESFIWQKPTFEQKALRPELVKTFRKNQEHYLTGKPGQYTLLVKEQPFYVKGVAYNPGHDWRDGHYPLTRQQLEQDFDAIKAMGANTIRRYSPSVYDNNILTIAQEKDLKVLYGFWFDPKVDYYKDTVQVKKYLQKVEETVSKFKDAPAVLGWSVGNETSSLLKKHYSQPYLSLNRKAYMHMLELMAERIHLIDPARPVFTSLEHSRQLAGELLAFGQLVPSVDVVGINSYYTQQISKLQEINAKFNPHRPYLISEFGPSGYWDPEYSLIDKNTILIEETNAQKATLYTQEWQSFIQKNKGNNVGGVAFCWRDRFEGSATWFGLTDFRGRKKPVYYALQQIWTDQTPAPAPKVQIVGPSGFLVPKTSFEFTVVGNFNPNSKIEWQLYKDDYLENMDVLEKIDQPNKVVVTLPELKGKYHRTNYRLYVYVSDGKGNVITASKSLIM</sequence>
<feature type="domain" description="GH26" evidence="11">
    <location>
        <begin position="564"/>
        <end position="873"/>
    </location>
</feature>
<keyword evidence="3 12" id="KW-0808">Transferase</keyword>
<name>A0A7G7G5A7_9BACT</name>
<feature type="transmembrane region" description="Helical" evidence="10">
    <location>
        <begin position="378"/>
        <end position="396"/>
    </location>
</feature>
<dbReference type="PANTHER" id="PTHR43867:SF2">
    <property type="entry name" value="CELLULOSE SYNTHASE CATALYTIC SUBUNIT A [UDP-FORMING]"/>
    <property type="match status" value="1"/>
</dbReference>
<dbReference type="InterPro" id="IPR029044">
    <property type="entry name" value="Nucleotide-diphossugar_trans"/>
</dbReference>
<feature type="transmembrane region" description="Helical" evidence="10">
    <location>
        <begin position="29"/>
        <end position="49"/>
    </location>
</feature>
<dbReference type="GO" id="GO:0016758">
    <property type="term" value="F:hexosyltransferase activity"/>
    <property type="evidence" value="ECO:0007669"/>
    <property type="project" value="TreeGrafter"/>
</dbReference>
<dbReference type="SUPFAM" id="SSF53448">
    <property type="entry name" value="Nucleotide-diphospho-sugar transferases"/>
    <property type="match status" value="1"/>
</dbReference>
<evidence type="ECO:0000259" key="11">
    <source>
        <dbReference type="PROSITE" id="PS51764"/>
    </source>
</evidence>
<dbReference type="CDD" id="cd06421">
    <property type="entry name" value="CESA_CelA_like"/>
    <property type="match status" value="1"/>
</dbReference>
<evidence type="ECO:0000256" key="4">
    <source>
        <dbReference type="ARBA" id="ARBA00022692"/>
    </source>
</evidence>
<evidence type="ECO:0000313" key="13">
    <source>
        <dbReference type="Proteomes" id="UP000515237"/>
    </source>
</evidence>
<evidence type="ECO:0000256" key="9">
    <source>
        <dbReference type="PROSITE-ProRule" id="PRU01100"/>
    </source>
</evidence>
<dbReference type="InterPro" id="IPR017853">
    <property type="entry name" value="GH"/>
</dbReference>
<evidence type="ECO:0000256" key="7">
    <source>
        <dbReference type="ARBA" id="ARBA00023136"/>
    </source>
</evidence>
<dbReference type="GO" id="GO:0005975">
    <property type="term" value="P:carbohydrate metabolic process"/>
    <property type="evidence" value="ECO:0007669"/>
    <property type="project" value="InterPro"/>
</dbReference>
<keyword evidence="13" id="KW-1185">Reference proteome</keyword>
<reference evidence="12 13" key="1">
    <citation type="journal article" date="2018" name="Int. J. Syst. Evol. Microbiol.">
        <title>Adhaeribacter swui sp. nov., isolated from wet mud.</title>
        <authorList>
            <person name="Kim D.U."/>
            <person name="Kim K.W."/>
            <person name="Kang M.S."/>
            <person name="Kim J.Y."/>
            <person name="Jang J.H."/>
            <person name="Kim M.K."/>
        </authorList>
    </citation>
    <scope>NUCLEOTIDE SEQUENCE [LARGE SCALE GENOMIC DNA]</scope>
    <source>
        <strain evidence="12 13">KCTC 52873</strain>
    </source>
</reference>
<dbReference type="EMBL" id="CP055156">
    <property type="protein sequence ID" value="QNF32341.1"/>
    <property type="molecule type" value="Genomic_DNA"/>
</dbReference>
<dbReference type="Proteomes" id="UP000515237">
    <property type="component" value="Chromosome"/>
</dbReference>
<evidence type="ECO:0000256" key="2">
    <source>
        <dbReference type="ARBA" id="ARBA00022676"/>
    </source>
</evidence>
<dbReference type="PANTHER" id="PTHR43867">
    <property type="entry name" value="CELLULOSE SYNTHASE CATALYTIC SUBUNIT A [UDP-FORMING]"/>
    <property type="match status" value="1"/>
</dbReference>
<evidence type="ECO:0000256" key="8">
    <source>
        <dbReference type="ARBA" id="ARBA00023295"/>
    </source>
</evidence>
<dbReference type="GO" id="GO:0005886">
    <property type="term" value="C:plasma membrane"/>
    <property type="evidence" value="ECO:0007669"/>
    <property type="project" value="TreeGrafter"/>
</dbReference>
<organism evidence="12 13">
    <name type="scientific">Adhaeribacter swui</name>
    <dbReference type="NCBI Taxonomy" id="2086471"/>
    <lineage>
        <taxon>Bacteria</taxon>
        <taxon>Pseudomonadati</taxon>
        <taxon>Bacteroidota</taxon>
        <taxon>Cytophagia</taxon>
        <taxon>Cytophagales</taxon>
        <taxon>Hymenobacteraceae</taxon>
        <taxon>Adhaeribacter</taxon>
    </lineage>
</organism>
<keyword evidence="2" id="KW-0328">Glycosyltransferase</keyword>
<feature type="transmembrane region" description="Helical" evidence="10">
    <location>
        <begin position="451"/>
        <end position="472"/>
    </location>
</feature>
<feature type="active site" description="Proton donor" evidence="9">
    <location>
        <position position="701"/>
    </location>
</feature>
<gene>
    <name evidence="12" type="ORF">HUW51_06200</name>
</gene>
<dbReference type="Pfam" id="PF02156">
    <property type="entry name" value="Glyco_hydro_26"/>
    <property type="match status" value="1"/>
</dbReference>
<keyword evidence="8 9" id="KW-0326">Glycosidase</keyword>
<protein>
    <submittedName>
        <fullName evidence="12">Glycosyltransferase</fullName>
    </submittedName>
</protein>
<keyword evidence="6 10" id="KW-1133">Transmembrane helix</keyword>
<dbReference type="Pfam" id="PF02836">
    <property type="entry name" value="Glyco_hydro_2_C"/>
    <property type="match status" value="1"/>
</dbReference>
<dbReference type="SUPFAM" id="SSF51445">
    <property type="entry name" value="(Trans)glycosidases"/>
    <property type="match status" value="2"/>
</dbReference>
<evidence type="ECO:0000313" key="12">
    <source>
        <dbReference type="EMBL" id="QNF32341.1"/>
    </source>
</evidence>
<proteinExistence type="inferred from homology"/>
<feature type="transmembrane region" description="Helical" evidence="10">
    <location>
        <begin position="340"/>
        <end position="366"/>
    </location>
</feature>
<feature type="active site" description="Nucleophile" evidence="9">
    <location>
        <position position="805"/>
    </location>
</feature>
<feature type="transmembrane region" description="Helical" evidence="10">
    <location>
        <begin position="55"/>
        <end position="73"/>
    </location>
</feature>
<dbReference type="Pfam" id="PF13641">
    <property type="entry name" value="Glyco_tranf_2_3"/>
    <property type="match status" value="1"/>
</dbReference>
<evidence type="ECO:0000256" key="6">
    <source>
        <dbReference type="ARBA" id="ARBA00022989"/>
    </source>
</evidence>